<feature type="region of interest" description="Disordered" evidence="1">
    <location>
        <begin position="102"/>
        <end position="140"/>
    </location>
</feature>
<reference evidence="3 4" key="1">
    <citation type="submission" date="2018-12" db="EMBL/GenBank/DDBJ databases">
        <title>Complete genome sequence of Haloplanus rallus MBLA0036.</title>
        <authorList>
            <person name="Nam Y.-d."/>
            <person name="Kang J."/>
            <person name="Chung W.-H."/>
            <person name="Park Y.S."/>
        </authorList>
    </citation>
    <scope>NUCLEOTIDE SEQUENCE [LARGE SCALE GENOMIC DNA]</scope>
    <source>
        <strain evidence="3 4">MBLA0036</strain>
    </source>
</reference>
<dbReference type="Gene3D" id="1.20.5.340">
    <property type="match status" value="1"/>
</dbReference>
<dbReference type="InterPro" id="IPR040783">
    <property type="entry name" value="VLRF1"/>
</dbReference>
<gene>
    <name evidence="3" type="ORF">EI982_15660</name>
</gene>
<keyword evidence="4" id="KW-1185">Reference proteome</keyword>
<dbReference type="Proteomes" id="UP000428325">
    <property type="component" value="Chromosome"/>
</dbReference>
<dbReference type="GeneID" id="99243890"/>
<dbReference type="EMBL" id="CP034345">
    <property type="protein sequence ID" value="QGX96113.1"/>
    <property type="molecule type" value="Genomic_DNA"/>
</dbReference>
<sequence>MLDSLLGRAELKARIEELEEEKRHLERRLDAESDRRAEAVTARQEAEERVNRLEDRIADLEGRLDAERDDREVSLAPRGTDDLRGDRLDEVLARLRSLSTESEGALTAMVDPTEPRDDGGNAARRSPDSAASSDHDPATDAVADALGDRAAILDDVAPALVCVDDAGLVSVALAPPLAPDPFVEWGDSFRLDPDWFRPPDGLSVALVRSDLFAVGRYDGGSLVDVETVETDVKGRHSKGGFSQARFERRREEQVADHLDDCRAVLDARDPDRLVLLGERTVLDDLDREAVARAAVDASGDPEAALADAADSFFTTRLTLL</sequence>
<dbReference type="SUPFAM" id="SSF53137">
    <property type="entry name" value="Translational machinery components"/>
    <property type="match status" value="1"/>
</dbReference>
<dbReference type="OrthoDB" id="124486at2157"/>
<proteinExistence type="predicted"/>
<dbReference type="RefSeq" id="WP_157690573.1">
    <property type="nucleotide sequence ID" value="NZ_CP034345.1"/>
</dbReference>
<evidence type="ECO:0000259" key="2">
    <source>
        <dbReference type="Pfam" id="PF18859"/>
    </source>
</evidence>
<dbReference type="Gene3D" id="3.30.420.60">
    <property type="entry name" value="eRF1 domain 2"/>
    <property type="match status" value="1"/>
</dbReference>
<organism evidence="3 4">
    <name type="scientific">Haloplanus rallus</name>
    <dbReference type="NCBI Taxonomy" id="1816183"/>
    <lineage>
        <taxon>Archaea</taxon>
        <taxon>Methanobacteriati</taxon>
        <taxon>Methanobacteriota</taxon>
        <taxon>Stenosarchaea group</taxon>
        <taxon>Halobacteria</taxon>
        <taxon>Halobacteriales</taxon>
        <taxon>Haloferacaceae</taxon>
        <taxon>Haloplanus</taxon>
    </lineage>
</organism>
<evidence type="ECO:0000313" key="4">
    <source>
        <dbReference type="Proteomes" id="UP000428325"/>
    </source>
</evidence>
<name>A0A6B9FHD6_9EURY</name>
<dbReference type="Pfam" id="PF18859">
    <property type="entry name" value="acVLRF1"/>
    <property type="match status" value="1"/>
</dbReference>
<feature type="compositionally biased region" description="Low complexity" evidence="1">
    <location>
        <begin position="122"/>
        <end position="132"/>
    </location>
</feature>
<feature type="region of interest" description="Disordered" evidence="1">
    <location>
        <begin position="22"/>
        <end position="82"/>
    </location>
</feature>
<dbReference type="KEGG" id="hra:EI982_15660"/>
<evidence type="ECO:0000256" key="1">
    <source>
        <dbReference type="SAM" id="MobiDB-lite"/>
    </source>
</evidence>
<accession>A0A6B9FHD6</accession>
<dbReference type="InterPro" id="IPR042226">
    <property type="entry name" value="eFR1_2_sf"/>
</dbReference>
<evidence type="ECO:0000313" key="3">
    <source>
        <dbReference type="EMBL" id="QGX96113.1"/>
    </source>
</evidence>
<feature type="domain" description="Actinobacteria/chloroflexi VLRF1 release factor" evidence="2">
    <location>
        <begin position="202"/>
        <end position="317"/>
    </location>
</feature>
<protein>
    <recommendedName>
        <fullName evidence="2">Actinobacteria/chloroflexi VLRF1 release factor domain-containing protein</fullName>
    </recommendedName>
</protein>
<dbReference type="AlphaFoldDB" id="A0A6B9FHD6"/>